<evidence type="ECO:0000256" key="7">
    <source>
        <dbReference type="RuleBase" id="RU363019"/>
    </source>
</evidence>
<name>A0A921ZEZ8_MANSE</name>
<dbReference type="AlphaFoldDB" id="A0A921ZEZ8"/>
<dbReference type="EMBL" id="JH668498">
    <property type="protein sequence ID" value="KAG6455799.1"/>
    <property type="molecule type" value="Genomic_DNA"/>
</dbReference>
<keyword evidence="5 7" id="KW-0413">Isomerase</keyword>
<evidence type="ECO:0000313" key="11">
    <source>
        <dbReference type="Proteomes" id="UP000791440"/>
    </source>
</evidence>
<dbReference type="Gene3D" id="2.40.100.10">
    <property type="entry name" value="Cyclophilin-like"/>
    <property type="match status" value="1"/>
</dbReference>
<gene>
    <name evidence="10" type="ORF">O3G_MSEX009391</name>
</gene>
<protein>
    <recommendedName>
        <fullName evidence="7">Peptidyl-prolyl cis-trans isomerase</fullName>
        <shortName evidence="7">PPIase</shortName>
        <ecNumber evidence="7">5.2.1.8</ecNumber>
    </recommendedName>
</protein>
<keyword evidence="8" id="KW-0812">Transmembrane</keyword>
<evidence type="ECO:0000256" key="2">
    <source>
        <dbReference type="ARBA" id="ARBA00007365"/>
    </source>
</evidence>
<keyword evidence="8" id="KW-0472">Membrane</keyword>
<dbReference type="FunFam" id="2.40.100.10:FF:000019">
    <property type="entry name" value="Peptidyl-prolyl cis-trans isomerase"/>
    <property type="match status" value="1"/>
</dbReference>
<dbReference type="InterPro" id="IPR002130">
    <property type="entry name" value="Cyclophilin-type_PPIase_dom"/>
</dbReference>
<dbReference type="GO" id="GO:0006457">
    <property type="term" value="P:protein folding"/>
    <property type="evidence" value="ECO:0007669"/>
    <property type="project" value="TreeGrafter"/>
</dbReference>
<feature type="domain" description="PPIase cyclophilin-type" evidence="9">
    <location>
        <begin position="48"/>
        <end position="206"/>
    </location>
</feature>
<dbReference type="GO" id="GO:0016018">
    <property type="term" value="F:cyclosporin A binding"/>
    <property type="evidence" value="ECO:0007669"/>
    <property type="project" value="TreeGrafter"/>
</dbReference>
<dbReference type="EC" id="5.2.1.8" evidence="7"/>
<reference evidence="10" key="1">
    <citation type="journal article" date="2016" name="Insect Biochem. Mol. Biol.">
        <title>Multifaceted biological insights from a draft genome sequence of the tobacco hornworm moth, Manduca sexta.</title>
        <authorList>
            <person name="Kanost M.R."/>
            <person name="Arrese E.L."/>
            <person name="Cao X."/>
            <person name="Chen Y.R."/>
            <person name="Chellapilla S."/>
            <person name="Goldsmith M.R."/>
            <person name="Grosse-Wilde E."/>
            <person name="Heckel D.G."/>
            <person name="Herndon N."/>
            <person name="Jiang H."/>
            <person name="Papanicolaou A."/>
            <person name="Qu J."/>
            <person name="Soulages J.L."/>
            <person name="Vogel H."/>
            <person name="Walters J."/>
            <person name="Waterhouse R.M."/>
            <person name="Ahn S.J."/>
            <person name="Almeida F.C."/>
            <person name="An C."/>
            <person name="Aqrawi P."/>
            <person name="Bretschneider A."/>
            <person name="Bryant W.B."/>
            <person name="Bucks S."/>
            <person name="Chao H."/>
            <person name="Chevignon G."/>
            <person name="Christen J.M."/>
            <person name="Clarke D.F."/>
            <person name="Dittmer N.T."/>
            <person name="Ferguson L.C.F."/>
            <person name="Garavelou S."/>
            <person name="Gordon K.H.J."/>
            <person name="Gunaratna R.T."/>
            <person name="Han Y."/>
            <person name="Hauser F."/>
            <person name="He Y."/>
            <person name="Heidel-Fischer H."/>
            <person name="Hirsh A."/>
            <person name="Hu Y."/>
            <person name="Jiang H."/>
            <person name="Kalra D."/>
            <person name="Klinner C."/>
            <person name="Konig C."/>
            <person name="Kovar C."/>
            <person name="Kroll A.R."/>
            <person name="Kuwar S.S."/>
            <person name="Lee S.L."/>
            <person name="Lehman R."/>
            <person name="Li K."/>
            <person name="Li Z."/>
            <person name="Liang H."/>
            <person name="Lovelace S."/>
            <person name="Lu Z."/>
            <person name="Mansfield J.H."/>
            <person name="McCulloch K.J."/>
            <person name="Mathew T."/>
            <person name="Morton B."/>
            <person name="Muzny D.M."/>
            <person name="Neunemann D."/>
            <person name="Ongeri F."/>
            <person name="Pauchet Y."/>
            <person name="Pu L.L."/>
            <person name="Pyrousis I."/>
            <person name="Rao X.J."/>
            <person name="Redding A."/>
            <person name="Roesel C."/>
            <person name="Sanchez-Gracia A."/>
            <person name="Schaack S."/>
            <person name="Shukla A."/>
            <person name="Tetreau G."/>
            <person name="Wang Y."/>
            <person name="Xiong G.H."/>
            <person name="Traut W."/>
            <person name="Walsh T.K."/>
            <person name="Worley K.C."/>
            <person name="Wu D."/>
            <person name="Wu W."/>
            <person name="Wu Y.Q."/>
            <person name="Zhang X."/>
            <person name="Zou Z."/>
            <person name="Zucker H."/>
            <person name="Briscoe A.D."/>
            <person name="Burmester T."/>
            <person name="Clem R.J."/>
            <person name="Feyereisen R."/>
            <person name="Grimmelikhuijzen C.J.P."/>
            <person name="Hamodrakas S.J."/>
            <person name="Hansson B.S."/>
            <person name="Huguet E."/>
            <person name="Jermiin L.S."/>
            <person name="Lan Q."/>
            <person name="Lehman H.K."/>
            <person name="Lorenzen M."/>
            <person name="Merzendorfer H."/>
            <person name="Michalopoulos I."/>
            <person name="Morton D.B."/>
            <person name="Muthukrishnan S."/>
            <person name="Oakeshott J.G."/>
            <person name="Palmer W."/>
            <person name="Park Y."/>
            <person name="Passarelli A.L."/>
            <person name="Rozas J."/>
            <person name="Schwartz L.M."/>
            <person name="Smith W."/>
            <person name="Southgate A."/>
            <person name="Vilcinskas A."/>
            <person name="Vogt R."/>
            <person name="Wang P."/>
            <person name="Werren J."/>
            <person name="Yu X.Q."/>
            <person name="Zhou J.J."/>
            <person name="Brown S.J."/>
            <person name="Scherer S.E."/>
            <person name="Richards S."/>
            <person name="Blissard G.W."/>
        </authorList>
    </citation>
    <scope>NUCLEOTIDE SEQUENCE</scope>
</reference>
<keyword evidence="11" id="KW-1185">Reference proteome</keyword>
<sequence>MLCLSSYNIDVHKSSFCGVMKFFSIILISLTTSKFVNARQFQVTDQVYFDIQREDKHLGRVVIGLFGDLAPKAVENFKVLATSGINGKSYKGTSFNRIIKRFMVQGGDIVSNDGTGSISIYGETFDDENLDTQHTGAGFVSMANKGSNTNGCQFIITTTGTPWLDHLHTVVGKVVEGQNVVHLLEHTPTDVEDRPTEHVFISDCGLVPVSRPYTISDDPYDLWAWIKASAVPLTMSFSILGFFHWMMRKMEI</sequence>
<feature type="transmembrane region" description="Helical" evidence="8">
    <location>
        <begin position="222"/>
        <end position="243"/>
    </location>
</feature>
<dbReference type="SUPFAM" id="SSF50891">
    <property type="entry name" value="Cyclophilin-like"/>
    <property type="match status" value="1"/>
</dbReference>
<comment type="function">
    <text evidence="6">PPIases accelerate the folding of proteins. It catalyzes the cis-trans isomerization of proline imidic peptide bonds in oligopeptides. Acts on the folding of rhodopsin RH1 and RH2 (but not RH3) and is required for visual transduction.</text>
</comment>
<evidence type="ECO:0000256" key="8">
    <source>
        <dbReference type="SAM" id="Phobius"/>
    </source>
</evidence>
<evidence type="ECO:0000259" key="9">
    <source>
        <dbReference type="PROSITE" id="PS50072"/>
    </source>
</evidence>
<dbReference type="Pfam" id="PF00160">
    <property type="entry name" value="Pro_isomerase"/>
    <property type="match status" value="1"/>
</dbReference>
<keyword evidence="4 7" id="KW-0697">Rotamase</keyword>
<dbReference type="GO" id="GO:0005737">
    <property type="term" value="C:cytoplasm"/>
    <property type="evidence" value="ECO:0007669"/>
    <property type="project" value="TreeGrafter"/>
</dbReference>
<dbReference type="GO" id="GO:0003755">
    <property type="term" value="F:peptidyl-prolyl cis-trans isomerase activity"/>
    <property type="evidence" value="ECO:0007669"/>
    <property type="project" value="UniProtKB-UniRule"/>
</dbReference>
<accession>A0A921ZEZ8</accession>
<dbReference type="InterPro" id="IPR029000">
    <property type="entry name" value="Cyclophilin-like_dom_sf"/>
</dbReference>
<dbReference type="PANTHER" id="PTHR11071:SF478">
    <property type="entry name" value="PEPTIDYL-PROLYL CIS-TRANS ISOMERASE, RHODOPSIN-SPECIFIC ISOZYME"/>
    <property type="match status" value="1"/>
</dbReference>
<dbReference type="PRINTS" id="PR00153">
    <property type="entry name" value="CSAPPISMRASE"/>
</dbReference>
<evidence type="ECO:0000313" key="10">
    <source>
        <dbReference type="EMBL" id="KAG6455799.1"/>
    </source>
</evidence>
<reference evidence="10" key="2">
    <citation type="submission" date="2020-12" db="EMBL/GenBank/DDBJ databases">
        <authorList>
            <person name="Kanost M."/>
        </authorList>
    </citation>
    <scope>NUCLEOTIDE SEQUENCE</scope>
</reference>
<comment type="caution">
    <text evidence="10">The sequence shown here is derived from an EMBL/GenBank/DDBJ whole genome shotgun (WGS) entry which is preliminary data.</text>
</comment>
<keyword evidence="3" id="KW-0732">Signal</keyword>
<dbReference type="PANTHER" id="PTHR11071">
    <property type="entry name" value="PEPTIDYL-PROLYL CIS-TRANS ISOMERASE"/>
    <property type="match status" value="1"/>
</dbReference>
<dbReference type="PROSITE" id="PS50072">
    <property type="entry name" value="CSA_PPIASE_2"/>
    <property type="match status" value="1"/>
</dbReference>
<evidence type="ECO:0000256" key="6">
    <source>
        <dbReference type="ARBA" id="ARBA00056644"/>
    </source>
</evidence>
<comment type="similarity">
    <text evidence="2 7">Belongs to the cyclophilin-type PPIase family.</text>
</comment>
<organism evidence="10 11">
    <name type="scientific">Manduca sexta</name>
    <name type="common">Tobacco hawkmoth</name>
    <name type="synonym">Tobacco hornworm</name>
    <dbReference type="NCBI Taxonomy" id="7130"/>
    <lineage>
        <taxon>Eukaryota</taxon>
        <taxon>Metazoa</taxon>
        <taxon>Ecdysozoa</taxon>
        <taxon>Arthropoda</taxon>
        <taxon>Hexapoda</taxon>
        <taxon>Insecta</taxon>
        <taxon>Pterygota</taxon>
        <taxon>Neoptera</taxon>
        <taxon>Endopterygota</taxon>
        <taxon>Lepidoptera</taxon>
        <taxon>Glossata</taxon>
        <taxon>Ditrysia</taxon>
        <taxon>Bombycoidea</taxon>
        <taxon>Sphingidae</taxon>
        <taxon>Sphinginae</taxon>
        <taxon>Sphingini</taxon>
        <taxon>Manduca</taxon>
    </lineage>
</organism>
<evidence type="ECO:0000256" key="1">
    <source>
        <dbReference type="ARBA" id="ARBA00000971"/>
    </source>
</evidence>
<evidence type="ECO:0000256" key="5">
    <source>
        <dbReference type="ARBA" id="ARBA00023235"/>
    </source>
</evidence>
<comment type="catalytic activity">
    <reaction evidence="1 7">
        <text>[protein]-peptidylproline (omega=180) = [protein]-peptidylproline (omega=0)</text>
        <dbReference type="Rhea" id="RHEA:16237"/>
        <dbReference type="Rhea" id="RHEA-COMP:10747"/>
        <dbReference type="Rhea" id="RHEA-COMP:10748"/>
        <dbReference type="ChEBI" id="CHEBI:83833"/>
        <dbReference type="ChEBI" id="CHEBI:83834"/>
        <dbReference type="EC" id="5.2.1.8"/>
    </reaction>
</comment>
<evidence type="ECO:0000256" key="4">
    <source>
        <dbReference type="ARBA" id="ARBA00023110"/>
    </source>
</evidence>
<evidence type="ECO:0000256" key="3">
    <source>
        <dbReference type="ARBA" id="ARBA00022729"/>
    </source>
</evidence>
<proteinExistence type="inferred from homology"/>
<keyword evidence="8" id="KW-1133">Transmembrane helix</keyword>
<dbReference type="OrthoDB" id="10064525at2759"/>
<dbReference type="Proteomes" id="UP000791440">
    <property type="component" value="Unassembled WGS sequence"/>
</dbReference>